<dbReference type="GO" id="GO:0004143">
    <property type="term" value="F:ATP-dependent diacylglycerol kinase activity"/>
    <property type="evidence" value="ECO:0007669"/>
    <property type="project" value="TreeGrafter"/>
</dbReference>
<evidence type="ECO:0000256" key="1">
    <source>
        <dbReference type="ARBA" id="ARBA00001946"/>
    </source>
</evidence>
<keyword evidence="11" id="KW-1185">Reference proteome</keyword>
<keyword evidence="6" id="KW-0067">ATP-binding</keyword>
<dbReference type="InterPro" id="IPR045540">
    <property type="entry name" value="YegS/DAGK_C"/>
</dbReference>
<dbReference type="GO" id="GO:0005886">
    <property type="term" value="C:plasma membrane"/>
    <property type="evidence" value="ECO:0007669"/>
    <property type="project" value="TreeGrafter"/>
</dbReference>
<dbReference type="GO" id="GO:0005524">
    <property type="term" value="F:ATP binding"/>
    <property type="evidence" value="ECO:0007669"/>
    <property type="project" value="UniProtKB-KW"/>
</dbReference>
<dbReference type="GeneID" id="97250854"/>
<name>A0A8H9H6C3_9ACTN</name>
<evidence type="ECO:0000256" key="6">
    <source>
        <dbReference type="ARBA" id="ARBA00022840"/>
    </source>
</evidence>
<evidence type="ECO:0000256" key="5">
    <source>
        <dbReference type="ARBA" id="ARBA00022777"/>
    </source>
</evidence>
<gene>
    <name evidence="10" type="ORF">GCM10011574_43970</name>
</gene>
<dbReference type="EMBL" id="BMMN01000007">
    <property type="protein sequence ID" value="GGO18908.1"/>
    <property type="molecule type" value="Genomic_DNA"/>
</dbReference>
<evidence type="ECO:0000313" key="10">
    <source>
        <dbReference type="EMBL" id="GGO18908.1"/>
    </source>
</evidence>
<dbReference type="PROSITE" id="PS50146">
    <property type="entry name" value="DAGK"/>
    <property type="match status" value="1"/>
</dbReference>
<reference evidence="10" key="2">
    <citation type="submission" date="2020-09" db="EMBL/GenBank/DDBJ databases">
        <authorList>
            <person name="Sun Q."/>
            <person name="Zhou Y."/>
        </authorList>
    </citation>
    <scope>NUCLEOTIDE SEQUENCE</scope>
    <source>
        <strain evidence="10">CGMCC 4.7138</strain>
    </source>
</reference>
<dbReference type="Pfam" id="PF00781">
    <property type="entry name" value="DAGK_cat"/>
    <property type="match status" value="1"/>
</dbReference>
<keyword evidence="4" id="KW-0547">Nucleotide-binding</keyword>
<feature type="domain" description="DAGKc" evidence="9">
    <location>
        <begin position="1"/>
        <end position="131"/>
    </location>
</feature>
<protein>
    <submittedName>
        <fullName evidence="10">Sphingosine kinase</fullName>
    </submittedName>
</protein>
<dbReference type="InterPro" id="IPR001206">
    <property type="entry name" value="Diacylglycerol_kinase_cat_dom"/>
</dbReference>
<dbReference type="Proteomes" id="UP000653480">
    <property type="component" value="Unassembled WGS sequence"/>
</dbReference>
<evidence type="ECO:0000256" key="4">
    <source>
        <dbReference type="ARBA" id="ARBA00022741"/>
    </source>
</evidence>
<evidence type="ECO:0000256" key="2">
    <source>
        <dbReference type="ARBA" id="ARBA00005983"/>
    </source>
</evidence>
<dbReference type="GO" id="GO:0008654">
    <property type="term" value="P:phospholipid biosynthetic process"/>
    <property type="evidence" value="ECO:0007669"/>
    <property type="project" value="UniProtKB-KW"/>
</dbReference>
<dbReference type="RefSeq" id="WP_142575412.1">
    <property type="nucleotide sequence ID" value="NZ_BMMN01000007.1"/>
</dbReference>
<dbReference type="SMART" id="SM00046">
    <property type="entry name" value="DAGKc"/>
    <property type="match status" value="1"/>
</dbReference>
<reference evidence="10" key="1">
    <citation type="journal article" date="2014" name="Int. J. Syst. Evol. Microbiol.">
        <title>Complete genome sequence of Corynebacterium casei LMG S-19264T (=DSM 44701T), isolated from a smear-ripened cheese.</title>
        <authorList>
            <consortium name="US DOE Joint Genome Institute (JGI-PGF)"/>
            <person name="Walter F."/>
            <person name="Albersmeier A."/>
            <person name="Kalinowski J."/>
            <person name="Ruckert C."/>
        </authorList>
    </citation>
    <scope>NUCLEOTIDE SEQUENCE</scope>
    <source>
        <strain evidence="10">CGMCC 4.7138</strain>
    </source>
</reference>
<dbReference type="InterPro" id="IPR050187">
    <property type="entry name" value="Lipid_Phosphate_FormReg"/>
</dbReference>
<keyword evidence="7" id="KW-0444">Lipid biosynthesis</keyword>
<dbReference type="SUPFAM" id="SSF111331">
    <property type="entry name" value="NAD kinase/diacylglycerol kinase-like"/>
    <property type="match status" value="1"/>
</dbReference>
<comment type="similarity">
    <text evidence="2">Belongs to the diacylglycerol/lipid kinase family.</text>
</comment>
<dbReference type="Gene3D" id="3.40.50.10330">
    <property type="entry name" value="Probable inorganic polyphosphate/atp-NAD kinase, domain 1"/>
    <property type="match status" value="1"/>
</dbReference>
<dbReference type="PANTHER" id="PTHR12358">
    <property type="entry name" value="SPHINGOSINE KINASE"/>
    <property type="match status" value="1"/>
</dbReference>
<keyword evidence="3" id="KW-0808">Transferase</keyword>
<dbReference type="InterPro" id="IPR017438">
    <property type="entry name" value="ATP-NAD_kinase_N"/>
</dbReference>
<organism evidence="10 11">
    <name type="scientific">Microbispora bryophytorum</name>
    <dbReference type="NCBI Taxonomy" id="1460882"/>
    <lineage>
        <taxon>Bacteria</taxon>
        <taxon>Bacillati</taxon>
        <taxon>Actinomycetota</taxon>
        <taxon>Actinomycetes</taxon>
        <taxon>Streptosporangiales</taxon>
        <taxon>Streptosporangiaceae</taxon>
        <taxon>Microbispora</taxon>
    </lineage>
</organism>
<keyword evidence="8" id="KW-1208">Phospholipid metabolism</keyword>
<comment type="caution">
    <text evidence="10">The sequence shown here is derived from an EMBL/GenBank/DDBJ whole genome shotgun (WGS) entry which is preliminary data.</text>
</comment>
<accession>A0A8H9H6C3</accession>
<dbReference type="PANTHER" id="PTHR12358:SF106">
    <property type="entry name" value="LIPID KINASE YEGS"/>
    <property type="match status" value="1"/>
</dbReference>
<dbReference type="Gene3D" id="2.60.200.40">
    <property type="match status" value="1"/>
</dbReference>
<evidence type="ECO:0000256" key="3">
    <source>
        <dbReference type="ARBA" id="ARBA00022679"/>
    </source>
</evidence>
<sequence>MNVAVVVNPSAASGRFRHRLPQVLSTLERRLRIEVLTTRSSADAVAACERALDGGAQALVAIGGDGTFHTALHALDGRDVPFALIPAGTCNDMADALGLPADPVAAAAAAAESLADGNVQQVDLAEVVYPDGRTLRFGTVLAIGYAASVADRGGRLKWPAGPRRYDVAALLELPRFRGRVYDVTLDGVAAQLPAVLFSVGNTGRCGGKLHVCPDADIADGYLDVTTQGPNSLPATLGSTMRLFSGVRSATDTSTRRFRVREIHVASAGHVTFADGEPLPPPPFTVHCAAGALTVPKVG</sequence>
<keyword evidence="7" id="KW-0594">Phospholipid biosynthesis</keyword>
<evidence type="ECO:0000256" key="8">
    <source>
        <dbReference type="ARBA" id="ARBA00023264"/>
    </source>
</evidence>
<dbReference type="Pfam" id="PF19279">
    <property type="entry name" value="YegS_C"/>
    <property type="match status" value="1"/>
</dbReference>
<proteinExistence type="inferred from homology"/>
<comment type="cofactor">
    <cofactor evidence="1">
        <name>Mg(2+)</name>
        <dbReference type="ChEBI" id="CHEBI:18420"/>
    </cofactor>
</comment>
<evidence type="ECO:0000259" key="9">
    <source>
        <dbReference type="PROSITE" id="PS50146"/>
    </source>
</evidence>
<evidence type="ECO:0000256" key="7">
    <source>
        <dbReference type="ARBA" id="ARBA00023209"/>
    </source>
</evidence>
<keyword evidence="7" id="KW-0443">Lipid metabolism</keyword>
<evidence type="ECO:0000313" key="11">
    <source>
        <dbReference type="Proteomes" id="UP000653480"/>
    </source>
</evidence>
<dbReference type="InterPro" id="IPR016064">
    <property type="entry name" value="NAD/diacylglycerol_kinase_sf"/>
</dbReference>
<keyword evidence="5 10" id="KW-0418">Kinase</keyword>
<dbReference type="AlphaFoldDB" id="A0A8H9H6C3"/>
<dbReference type="OrthoDB" id="142078at2"/>